<dbReference type="Proteomes" id="UP001301769">
    <property type="component" value="Unassembled WGS sequence"/>
</dbReference>
<keyword evidence="4" id="KW-1185">Reference proteome</keyword>
<evidence type="ECO:0000313" key="4">
    <source>
        <dbReference type="Proteomes" id="UP001301769"/>
    </source>
</evidence>
<keyword evidence="2" id="KW-1133">Transmembrane helix</keyword>
<feature type="region of interest" description="Disordered" evidence="1">
    <location>
        <begin position="439"/>
        <end position="461"/>
    </location>
</feature>
<dbReference type="AlphaFoldDB" id="A0AAN6YH15"/>
<evidence type="ECO:0000313" key="3">
    <source>
        <dbReference type="EMBL" id="KAK4218445.1"/>
    </source>
</evidence>
<protein>
    <submittedName>
        <fullName evidence="3">Uncharacterized protein</fullName>
    </submittedName>
</protein>
<dbReference type="EMBL" id="MU858053">
    <property type="protein sequence ID" value="KAK4218445.1"/>
    <property type="molecule type" value="Genomic_DNA"/>
</dbReference>
<evidence type="ECO:0000256" key="1">
    <source>
        <dbReference type="SAM" id="MobiDB-lite"/>
    </source>
</evidence>
<organism evidence="3 4">
    <name type="scientific">Rhypophila decipiens</name>
    <dbReference type="NCBI Taxonomy" id="261697"/>
    <lineage>
        <taxon>Eukaryota</taxon>
        <taxon>Fungi</taxon>
        <taxon>Dikarya</taxon>
        <taxon>Ascomycota</taxon>
        <taxon>Pezizomycotina</taxon>
        <taxon>Sordariomycetes</taxon>
        <taxon>Sordariomycetidae</taxon>
        <taxon>Sordariales</taxon>
        <taxon>Naviculisporaceae</taxon>
        <taxon>Rhypophila</taxon>
    </lineage>
</organism>
<feature type="region of interest" description="Disordered" evidence="1">
    <location>
        <begin position="1"/>
        <end position="23"/>
    </location>
</feature>
<keyword evidence="2" id="KW-0472">Membrane</keyword>
<proteinExistence type="predicted"/>
<evidence type="ECO:0000256" key="2">
    <source>
        <dbReference type="SAM" id="Phobius"/>
    </source>
</evidence>
<comment type="caution">
    <text evidence="3">The sequence shown here is derived from an EMBL/GenBank/DDBJ whole genome shotgun (WGS) entry which is preliminary data.</text>
</comment>
<name>A0AAN6YH15_9PEZI</name>
<feature type="transmembrane region" description="Helical" evidence="2">
    <location>
        <begin position="566"/>
        <end position="589"/>
    </location>
</feature>
<sequence>MSPLVNAATPANQPNQTQTVPAVPTGQAVPSIAPAPATVARNGTSQKPPNVISVHVANLLQSWKASRFSGTGKHLALNIISLGLLVIVVIFVQATYSAEYRSNHGLSLNQLLRISESTTIAVVQTSQTILIAFITVTLGEAFEFIYWIAAGSGGLRYLTFLAISPTTGYKGTLQIVFARPFSCIPLAARLWGLVKVLLTGGIWLSGIVLFINTSSISVYDTGLSYDVTAGIGPFTGSLVQPFIDLLQTRAETKSQTLVPYTFAHLVNLLVTNPAISTVSSPVSCTDDGKGGCTSYLVTGGLESVTPWITPAQYYSDFTMARLDRVPSIQVDVSTLDAPKTGFSDKDCEIFGKYGIIIGLKLCIAADPTRQGSLRAGLFVCTDGTNNNRCHHKRSESFLPNITAQITFYTSHATLIASRSNYSIVSIIDQTPPIPYLGFHTHTHNNANNTNSTSTPPTQEDQNLQSYRSSLHWLLDFSASDIPAPSSIAELFWTASLQLSDPSTSIGIVSQNFHSLLVFPFFIFNINNWGNLQTKTNETVPGLPGEFYTTASLVQGYEKVMFDRGMFVLFLVLQGVAAVFVWGVLGWVWFGGGGGQGGGKGRLPEISEFPLYDGLFRTRVVDGRGGGNSAGVTLSAGAGAGAGTSTREIIRDTRGYTVILR</sequence>
<feature type="compositionally biased region" description="Low complexity" evidence="1">
    <location>
        <begin position="443"/>
        <end position="457"/>
    </location>
</feature>
<accession>A0AAN6YH15</accession>
<feature type="compositionally biased region" description="Polar residues" evidence="1">
    <location>
        <begin position="9"/>
        <end position="20"/>
    </location>
</feature>
<reference evidence="3" key="1">
    <citation type="journal article" date="2023" name="Mol. Phylogenet. Evol.">
        <title>Genome-scale phylogeny and comparative genomics of the fungal order Sordariales.</title>
        <authorList>
            <person name="Hensen N."/>
            <person name="Bonometti L."/>
            <person name="Westerberg I."/>
            <person name="Brannstrom I.O."/>
            <person name="Guillou S."/>
            <person name="Cros-Aarteil S."/>
            <person name="Calhoun S."/>
            <person name="Haridas S."/>
            <person name="Kuo A."/>
            <person name="Mondo S."/>
            <person name="Pangilinan J."/>
            <person name="Riley R."/>
            <person name="LaButti K."/>
            <person name="Andreopoulos B."/>
            <person name="Lipzen A."/>
            <person name="Chen C."/>
            <person name="Yan M."/>
            <person name="Daum C."/>
            <person name="Ng V."/>
            <person name="Clum A."/>
            <person name="Steindorff A."/>
            <person name="Ohm R.A."/>
            <person name="Martin F."/>
            <person name="Silar P."/>
            <person name="Natvig D.O."/>
            <person name="Lalanne C."/>
            <person name="Gautier V."/>
            <person name="Ament-Velasquez S.L."/>
            <person name="Kruys A."/>
            <person name="Hutchinson M.I."/>
            <person name="Powell A.J."/>
            <person name="Barry K."/>
            <person name="Miller A.N."/>
            <person name="Grigoriev I.V."/>
            <person name="Debuchy R."/>
            <person name="Gladieux P."/>
            <person name="Hiltunen Thoren M."/>
            <person name="Johannesson H."/>
        </authorList>
    </citation>
    <scope>NUCLEOTIDE SEQUENCE</scope>
    <source>
        <strain evidence="3">PSN293</strain>
    </source>
</reference>
<feature type="transmembrane region" description="Helical" evidence="2">
    <location>
        <begin position="75"/>
        <end position="96"/>
    </location>
</feature>
<reference evidence="3" key="2">
    <citation type="submission" date="2023-05" db="EMBL/GenBank/DDBJ databases">
        <authorList>
            <consortium name="Lawrence Berkeley National Laboratory"/>
            <person name="Steindorff A."/>
            <person name="Hensen N."/>
            <person name="Bonometti L."/>
            <person name="Westerberg I."/>
            <person name="Brannstrom I.O."/>
            <person name="Guillou S."/>
            <person name="Cros-Aarteil S."/>
            <person name="Calhoun S."/>
            <person name="Haridas S."/>
            <person name="Kuo A."/>
            <person name="Mondo S."/>
            <person name="Pangilinan J."/>
            <person name="Riley R."/>
            <person name="Labutti K."/>
            <person name="Andreopoulos B."/>
            <person name="Lipzen A."/>
            <person name="Chen C."/>
            <person name="Yanf M."/>
            <person name="Daum C."/>
            <person name="Ng V."/>
            <person name="Clum A."/>
            <person name="Ohm R."/>
            <person name="Martin F."/>
            <person name="Silar P."/>
            <person name="Natvig D."/>
            <person name="Lalanne C."/>
            <person name="Gautier V."/>
            <person name="Ament-Velasquez S.L."/>
            <person name="Kruys A."/>
            <person name="Hutchinson M.I."/>
            <person name="Powell A.J."/>
            <person name="Barry K."/>
            <person name="Miller A.N."/>
            <person name="Grigoriev I.V."/>
            <person name="Debuchy R."/>
            <person name="Gladieux P."/>
            <person name="Thoren M.H."/>
            <person name="Johannesson H."/>
        </authorList>
    </citation>
    <scope>NUCLEOTIDE SEQUENCE</scope>
    <source>
        <strain evidence="3">PSN293</strain>
    </source>
</reference>
<feature type="transmembrane region" description="Helical" evidence="2">
    <location>
        <begin position="200"/>
        <end position="219"/>
    </location>
</feature>
<keyword evidence="2" id="KW-0812">Transmembrane</keyword>
<gene>
    <name evidence="3" type="ORF">QBC37DRAFT_274751</name>
</gene>